<evidence type="ECO:0000313" key="3">
    <source>
        <dbReference type="Proteomes" id="UP000019141"/>
    </source>
</evidence>
<dbReference type="AlphaFoldDB" id="W4LLB5"/>
<evidence type="ECO:0008006" key="4">
    <source>
        <dbReference type="Google" id="ProtNLM"/>
    </source>
</evidence>
<keyword evidence="1" id="KW-0472">Membrane</keyword>
<feature type="transmembrane region" description="Helical" evidence="1">
    <location>
        <begin position="74"/>
        <end position="91"/>
    </location>
</feature>
<keyword evidence="3" id="KW-1185">Reference proteome</keyword>
<proteinExistence type="predicted"/>
<evidence type="ECO:0000313" key="2">
    <source>
        <dbReference type="EMBL" id="ETW98505.1"/>
    </source>
</evidence>
<protein>
    <recommendedName>
        <fullName evidence="4">Cxxc_20_cxxc protein</fullName>
    </recommendedName>
</protein>
<dbReference type="EMBL" id="AZHW01000548">
    <property type="protein sequence ID" value="ETW98505.1"/>
    <property type="molecule type" value="Genomic_DNA"/>
</dbReference>
<evidence type="ECO:0000256" key="1">
    <source>
        <dbReference type="SAM" id="Phobius"/>
    </source>
</evidence>
<dbReference type="Proteomes" id="UP000019141">
    <property type="component" value="Unassembled WGS sequence"/>
</dbReference>
<keyword evidence="1" id="KW-1133">Transmembrane helix</keyword>
<accession>W4LLB5</accession>
<name>W4LLB5_ENTF1</name>
<sequence length="97" mass="11181">MLLSQCPSCHHSFWLPRVQPRRYAWGFWRVNAYFCPSCGTQLRLQRWVVWARSAAIFAAFGCLLMARSNPEQSGVLRALAVVIPVLVILFPKKYDLI</sequence>
<feature type="transmembrane region" description="Helical" evidence="1">
    <location>
        <begin position="49"/>
        <end position="68"/>
    </location>
</feature>
<organism evidence="2 3">
    <name type="scientific">Entotheonella factor</name>
    <dbReference type="NCBI Taxonomy" id="1429438"/>
    <lineage>
        <taxon>Bacteria</taxon>
        <taxon>Pseudomonadati</taxon>
        <taxon>Nitrospinota/Tectimicrobiota group</taxon>
        <taxon>Candidatus Tectimicrobiota</taxon>
        <taxon>Candidatus Entotheonellia</taxon>
        <taxon>Candidatus Entotheonellales</taxon>
        <taxon>Candidatus Entotheonellaceae</taxon>
        <taxon>Candidatus Entotheonella</taxon>
    </lineage>
</organism>
<comment type="caution">
    <text evidence="2">The sequence shown here is derived from an EMBL/GenBank/DDBJ whole genome shotgun (WGS) entry which is preliminary data.</text>
</comment>
<gene>
    <name evidence="2" type="ORF">ETSY1_18470</name>
</gene>
<dbReference type="HOGENOM" id="CLU_2341527_0_0_7"/>
<reference evidence="2 3" key="1">
    <citation type="journal article" date="2014" name="Nature">
        <title>An environmental bacterial taxon with a large and distinct metabolic repertoire.</title>
        <authorList>
            <person name="Wilson M.C."/>
            <person name="Mori T."/>
            <person name="Ruckert C."/>
            <person name="Uria A.R."/>
            <person name="Helf M.J."/>
            <person name="Takada K."/>
            <person name="Gernert C."/>
            <person name="Steffens U.A."/>
            <person name="Heycke N."/>
            <person name="Schmitt S."/>
            <person name="Rinke C."/>
            <person name="Helfrich E.J."/>
            <person name="Brachmann A.O."/>
            <person name="Gurgui C."/>
            <person name="Wakimoto T."/>
            <person name="Kracht M."/>
            <person name="Crusemann M."/>
            <person name="Hentschel U."/>
            <person name="Abe I."/>
            <person name="Matsunaga S."/>
            <person name="Kalinowski J."/>
            <person name="Takeyama H."/>
            <person name="Piel J."/>
        </authorList>
    </citation>
    <scope>NUCLEOTIDE SEQUENCE [LARGE SCALE GENOMIC DNA]</scope>
    <source>
        <strain evidence="3">TSY1</strain>
    </source>
</reference>
<keyword evidence="1" id="KW-0812">Transmembrane</keyword>